<dbReference type="GO" id="GO:0034703">
    <property type="term" value="C:cation channel complex"/>
    <property type="evidence" value="ECO:0007669"/>
    <property type="project" value="TreeGrafter"/>
</dbReference>
<dbReference type="Proteomes" id="UP000054359">
    <property type="component" value="Unassembled WGS sequence"/>
</dbReference>
<dbReference type="GO" id="GO:0005261">
    <property type="term" value="F:monoatomic cation channel activity"/>
    <property type="evidence" value="ECO:0007669"/>
    <property type="project" value="TreeGrafter"/>
</dbReference>
<accession>A0A087U5C9</accession>
<name>A0A087U5C9_STEMI</name>
<feature type="compositionally biased region" description="Basic and acidic residues" evidence="1">
    <location>
        <begin position="17"/>
        <end position="28"/>
    </location>
</feature>
<reference evidence="2 3" key="1">
    <citation type="submission" date="2013-11" db="EMBL/GenBank/DDBJ databases">
        <title>Genome sequencing of Stegodyphus mimosarum.</title>
        <authorList>
            <person name="Bechsgaard J."/>
        </authorList>
    </citation>
    <scope>NUCLEOTIDE SEQUENCE [LARGE SCALE GENOMIC DNA]</scope>
</reference>
<feature type="compositionally biased region" description="Polar residues" evidence="1">
    <location>
        <begin position="29"/>
        <end position="42"/>
    </location>
</feature>
<feature type="non-terminal residue" evidence="2">
    <location>
        <position position="122"/>
    </location>
</feature>
<dbReference type="GO" id="GO:0055080">
    <property type="term" value="P:monoatomic cation homeostasis"/>
    <property type="evidence" value="ECO:0007669"/>
    <property type="project" value="TreeGrafter"/>
</dbReference>
<dbReference type="PANTHER" id="PTHR31781">
    <property type="entry name" value="UNC80"/>
    <property type="match status" value="1"/>
</dbReference>
<dbReference type="EMBL" id="KK118255">
    <property type="protein sequence ID" value="KFM72568.1"/>
    <property type="molecule type" value="Genomic_DNA"/>
</dbReference>
<sequence length="122" mass="14071">MLDLLLSFGIIQSKEADKDQEQMLKSDDAQMSTPGTENSALSQVEKVKPTSEKKKELTLHHLFMDSLWRICKFLGCPHGCGEGHRCRPTTELLRMQILNAFNRLYEADRKQFRNFLQDVINS</sequence>
<evidence type="ECO:0000313" key="3">
    <source>
        <dbReference type="Proteomes" id="UP000054359"/>
    </source>
</evidence>
<dbReference type="GO" id="GO:0030424">
    <property type="term" value="C:axon"/>
    <property type="evidence" value="ECO:0007669"/>
    <property type="project" value="TreeGrafter"/>
</dbReference>
<evidence type="ECO:0000313" key="2">
    <source>
        <dbReference type="EMBL" id="KFM72568.1"/>
    </source>
</evidence>
<dbReference type="PANTHER" id="PTHR31781:SF1">
    <property type="entry name" value="PROTEIN UNC-80 HOMOLOG"/>
    <property type="match status" value="1"/>
</dbReference>
<proteinExistence type="predicted"/>
<feature type="region of interest" description="Disordered" evidence="1">
    <location>
        <begin position="17"/>
        <end position="49"/>
    </location>
</feature>
<gene>
    <name evidence="2" type="ORF">X975_20764</name>
</gene>
<dbReference type="AlphaFoldDB" id="A0A087U5C9"/>
<dbReference type="OrthoDB" id="5584001at2759"/>
<organism evidence="2 3">
    <name type="scientific">Stegodyphus mimosarum</name>
    <name type="common">African social velvet spider</name>
    <dbReference type="NCBI Taxonomy" id="407821"/>
    <lineage>
        <taxon>Eukaryota</taxon>
        <taxon>Metazoa</taxon>
        <taxon>Ecdysozoa</taxon>
        <taxon>Arthropoda</taxon>
        <taxon>Chelicerata</taxon>
        <taxon>Arachnida</taxon>
        <taxon>Araneae</taxon>
        <taxon>Araneomorphae</taxon>
        <taxon>Entelegynae</taxon>
        <taxon>Eresoidea</taxon>
        <taxon>Eresidae</taxon>
        <taxon>Stegodyphus</taxon>
    </lineage>
</organism>
<keyword evidence="3" id="KW-1185">Reference proteome</keyword>
<protein>
    <submittedName>
        <fullName evidence="2">Protein unc-80-like protein</fullName>
    </submittedName>
</protein>
<evidence type="ECO:0000256" key="1">
    <source>
        <dbReference type="SAM" id="MobiDB-lite"/>
    </source>
</evidence>